<dbReference type="InterPro" id="IPR029404">
    <property type="entry name" value="CDIN1"/>
</dbReference>
<protein>
    <recommendedName>
        <fullName evidence="5">TPD domain-containing protein</fullName>
    </recommendedName>
</protein>
<dbReference type="Proteomes" id="UP000033071">
    <property type="component" value="Chromosome"/>
</dbReference>
<dbReference type="PANTHER" id="PTHR31661">
    <property type="entry name" value="SIMILAR TO CDNA SEQUENCE BC052040"/>
    <property type="match status" value="1"/>
</dbReference>
<evidence type="ECO:0008006" key="5">
    <source>
        <dbReference type="Google" id="ProtNLM"/>
    </source>
</evidence>
<organism evidence="3 4">
    <name type="scientific">Methanosarcina mazei C16</name>
    <dbReference type="NCBI Taxonomy" id="1434113"/>
    <lineage>
        <taxon>Archaea</taxon>
        <taxon>Methanobacteriati</taxon>
        <taxon>Methanobacteriota</taxon>
        <taxon>Stenosarchaea group</taxon>
        <taxon>Methanomicrobia</taxon>
        <taxon>Methanosarcinales</taxon>
        <taxon>Methanosarcinaceae</taxon>
        <taxon>Methanosarcina</taxon>
    </lineage>
</organism>
<evidence type="ECO:0000256" key="1">
    <source>
        <dbReference type="ARBA" id="ARBA00004496"/>
    </source>
</evidence>
<proteinExistence type="predicted"/>
<dbReference type="PATRIC" id="fig|1434113.4.peg.2434"/>
<comment type="subcellular location">
    <subcellularLocation>
        <location evidence="1">Cytoplasm</location>
    </subcellularLocation>
</comment>
<dbReference type="GO" id="GO:0005737">
    <property type="term" value="C:cytoplasm"/>
    <property type="evidence" value="ECO:0007669"/>
    <property type="project" value="UniProtKB-SubCell"/>
</dbReference>
<keyword evidence="2" id="KW-0963">Cytoplasm</keyword>
<reference evidence="3 4" key="1">
    <citation type="submission" date="2014-07" db="EMBL/GenBank/DDBJ databases">
        <title>Methanogenic archaea and the global carbon cycle.</title>
        <authorList>
            <person name="Henriksen J.R."/>
            <person name="Luke J."/>
            <person name="Reinhart S."/>
            <person name="Benedict M.N."/>
            <person name="Youngblut N.D."/>
            <person name="Metcalf M.E."/>
            <person name="Whitaker R.J."/>
            <person name="Metcalf W.W."/>
        </authorList>
    </citation>
    <scope>NUCLEOTIDE SEQUENCE [LARGE SCALE GENOMIC DNA]</scope>
    <source>
        <strain evidence="3 4">C16</strain>
    </source>
</reference>
<dbReference type="KEGG" id="mmac:MSMAC_1950"/>
<sequence length="271" mass="32680">MRMDRQTYQKLYSSLHNFRDVFRLSEEDTMPPGMLATILNQKIVKMTRFKHRKVYSREKELFLRWKQGRSILELAEHTFFPPTLMASLILKNCDLSRKNINWLFKHLDCIENRRLRREVRKALEADYFFSPRAHEMQCKKGEMGEEIIRKWLDDREISYCTEAEIRAQGDGKTPDFVLSDPIPIEDHMVRWIESKALFGDDFEHKHYAKKQFREYADIFGEGMVVYWYGYLEDLSSEDEGYLIKDHSFFGEYKEQTDELFNYLVYWESPVK</sequence>
<dbReference type="EMBL" id="CP009514">
    <property type="protein sequence ID" value="AKB71840.1"/>
    <property type="molecule type" value="Genomic_DNA"/>
</dbReference>
<name>A0A0E3WR19_METMZ</name>
<dbReference type="AlphaFoldDB" id="A0A0E3WR19"/>
<accession>A0A0E3WR19</accession>
<dbReference type="PANTHER" id="PTHR31661:SF1">
    <property type="entry name" value="CDAN1-INTERACTING NUCLEASE 1"/>
    <property type="match status" value="1"/>
</dbReference>
<evidence type="ECO:0000313" key="3">
    <source>
        <dbReference type="EMBL" id="AKB71840.1"/>
    </source>
</evidence>
<dbReference type="HOGENOM" id="CLU_076808_0_0_2"/>
<evidence type="ECO:0000256" key="2">
    <source>
        <dbReference type="ARBA" id="ARBA00022490"/>
    </source>
</evidence>
<evidence type="ECO:0000313" key="4">
    <source>
        <dbReference type="Proteomes" id="UP000033071"/>
    </source>
</evidence>
<dbReference type="Pfam" id="PF14811">
    <property type="entry name" value="TPD"/>
    <property type="match status" value="1"/>
</dbReference>
<gene>
    <name evidence="3" type="ORF">MSMAC_1950</name>
</gene>